<feature type="domain" description="PAC" evidence="3">
    <location>
        <begin position="420"/>
        <end position="473"/>
    </location>
</feature>
<dbReference type="Pfam" id="PF00563">
    <property type="entry name" value="EAL"/>
    <property type="match status" value="1"/>
</dbReference>
<dbReference type="Gene3D" id="3.20.20.450">
    <property type="entry name" value="EAL domain"/>
    <property type="match status" value="1"/>
</dbReference>
<feature type="domain" description="PAC" evidence="3">
    <location>
        <begin position="290"/>
        <end position="342"/>
    </location>
</feature>
<dbReference type="InterPro" id="IPR043128">
    <property type="entry name" value="Rev_trsase/Diguanyl_cyclase"/>
</dbReference>
<dbReference type="SMART" id="SM00052">
    <property type="entry name" value="EAL"/>
    <property type="match status" value="1"/>
</dbReference>
<dbReference type="InterPro" id="IPR000160">
    <property type="entry name" value="GGDEF_dom"/>
</dbReference>
<dbReference type="NCBIfam" id="TIGR00254">
    <property type="entry name" value="GGDEF"/>
    <property type="match status" value="1"/>
</dbReference>
<evidence type="ECO:0000259" key="4">
    <source>
        <dbReference type="PROSITE" id="PS50883"/>
    </source>
</evidence>
<dbReference type="InterPro" id="IPR035965">
    <property type="entry name" value="PAS-like_dom_sf"/>
</dbReference>
<dbReference type="Pfam" id="PF00990">
    <property type="entry name" value="GGDEF"/>
    <property type="match status" value="1"/>
</dbReference>
<feature type="domain" description="EAL" evidence="4">
    <location>
        <begin position="893"/>
        <end position="1147"/>
    </location>
</feature>
<feature type="domain" description="PAS" evidence="2">
    <location>
        <begin position="343"/>
        <end position="415"/>
    </location>
</feature>
<dbReference type="Pfam" id="PF00989">
    <property type="entry name" value="PAS"/>
    <property type="match status" value="1"/>
</dbReference>
<dbReference type="PANTHER" id="PTHR44757:SF2">
    <property type="entry name" value="BIOFILM ARCHITECTURE MAINTENANCE PROTEIN MBAA"/>
    <property type="match status" value="1"/>
</dbReference>
<dbReference type="InterPro" id="IPR013655">
    <property type="entry name" value="PAS_fold_3"/>
</dbReference>
<accession>A0A4Z0FAH3</accession>
<feature type="domain" description="PAS" evidence="2">
    <location>
        <begin position="474"/>
        <end position="527"/>
    </location>
</feature>
<dbReference type="SUPFAM" id="SSF141868">
    <property type="entry name" value="EAL domain-like"/>
    <property type="match status" value="1"/>
</dbReference>
<dbReference type="SMART" id="SM00267">
    <property type="entry name" value="GGDEF"/>
    <property type="match status" value="1"/>
</dbReference>
<dbReference type="CDD" id="cd01949">
    <property type="entry name" value="GGDEF"/>
    <property type="match status" value="1"/>
</dbReference>
<dbReference type="InterPro" id="IPR003018">
    <property type="entry name" value="GAF"/>
</dbReference>
<comment type="caution">
    <text evidence="6">The sequence shown here is derived from an EMBL/GenBank/DDBJ whole genome shotgun (WGS) entry which is preliminary data.</text>
</comment>
<name>A0A4Z0FAH3_9GAMM</name>
<evidence type="ECO:0000259" key="3">
    <source>
        <dbReference type="PROSITE" id="PS50113"/>
    </source>
</evidence>
<feature type="domain" description="PAS" evidence="2">
    <location>
        <begin position="594"/>
        <end position="648"/>
    </location>
</feature>
<evidence type="ECO:0000256" key="1">
    <source>
        <dbReference type="SAM" id="MobiDB-lite"/>
    </source>
</evidence>
<dbReference type="SUPFAM" id="SSF55073">
    <property type="entry name" value="Nucleotide cyclase"/>
    <property type="match status" value="1"/>
</dbReference>
<evidence type="ECO:0000259" key="2">
    <source>
        <dbReference type="PROSITE" id="PS50112"/>
    </source>
</evidence>
<dbReference type="PROSITE" id="PS50113">
    <property type="entry name" value="PAC"/>
    <property type="match status" value="3"/>
</dbReference>
<dbReference type="Proteomes" id="UP000297890">
    <property type="component" value="Unassembled WGS sequence"/>
</dbReference>
<dbReference type="Pfam" id="PF08447">
    <property type="entry name" value="PAS_3"/>
    <property type="match status" value="2"/>
</dbReference>
<dbReference type="Gene3D" id="3.30.450.40">
    <property type="match status" value="1"/>
</dbReference>
<dbReference type="SMART" id="SM00086">
    <property type="entry name" value="PAC"/>
    <property type="match status" value="4"/>
</dbReference>
<dbReference type="OrthoDB" id="8553030at2"/>
<dbReference type="SUPFAM" id="SSF55781">
    <property type="entry name" value="GAF domain-like"/>
    <property type="match status" value="1"/>
</dbReference>
<feature type="region of interest" description="Disordered" evidence="1">
    <location>
        <begin position="1"/>
        <end position="31"/>
    </location>
</feature>
<feature type="domain" description="GGDEF" evidence="5">
    <location>
        <begin position="751"/>
        <end position="884"/>
    </location>
</feature>
<dbReference type="InterPro" id="IPR001633">
    <property type="entry name" value="EAL_dom"/>
</dbReference>
<dbReference type="Pfam" id="PF08448">
    <property type="entry name" value="PAS_4"/>
    <property type="match status" value="1"/>
</dbReference>
<feature type="domain" description="PAC" evidence="3">
    <location>
        <begin position="667"/>
        <end position="719"/>
    </location>
</feature>
<dbReference type="PROSITE" id="PS50883">
    <property type="entry name" value="EAL"/>
    <property type="match status" value="1"/>
</dbReference>
<dbReference type="InterPro" id="IPR000700">
    <property type="entry name" value="PAS-assoc_C"/>
</dbReference>
<dbReference type="AlphaFoldDB" id="A0A4Z0FAH3"/>
<dbReference type="Gene3D" id="3.30.450.20">
    <property type="entry name" value="PAS domain"/>
    <property type="match status" value="4"/>
</dbReference>
<dbReference type="InterPro" id="IPR013767">
    <property type="entry name" value="PAS_fold"/>
</dbReference>
<dbReference type="InterPro" id="IPR001610">
    <property type="entry name" value="PAC"/>
</dbReference>
<gene>
    <name evidence="6" type="ORF">E4680_06110</name>
</gene>
<dbReference type="PROSITE" id="PS50887">
    <property type="entry name" value="GGDEF"/>
    <property type="match status" value="1"/>
</dbReference>
<dbReference type="PANTHER" id="PTHR44757">
    <property type="entry name" value="DIGUANYLATE CYCLASE DGCP"/>
    <property type="match status" value="1"/>
</dbReference>
<dbReference type="CDD" id="cd01948">
    <property type="entry name" value="EAL"/>
    <property type="match status" value="1"/>
</dbReference>
<reference evidence="6 7" key="1">
    <citation type="journal article" date="2019" name="ISME J.">
        <title>Candidatus Macondimonas diazotrophica, a novel gammaproteobacterial genus dominating crude-oil-contaminated coastal sediments.</title>
        <authorList>
            <person name="Karthikeyan S."/>
            <person name="Konstantinidis K."/>
        </authorList>
    </citation>
    <scope>NUCLEOTIDE SEQUENCE [LARGE SCALE GENOMIC DNA]</scope>
    <source>
        <strain evidence="6 7">KTK01</strain>
    </source>
</reference>
<evidence type="ECO:0000313" key="6">
    <source>
        <dbReference type="EMBL" id="TFZ82848.1"/>
    </source>
</evidence>
<dbReference type="InterPro" id="IPR013656">
    <property type="entry name" value="PAS_4"/>
</dbReference>
<dbReference type="SMART" id="SM00091">
    <property type="entry name" value="PAS"/>
    <property type="match status" value="4"/>
</dbReference>
<sequence>MEGAMTHSIDTDTHRSSQAGDPFIEKHTPDTAAFSSEDPQQLLEAVNQARTALIRARTRDELFQEVCHALAQPRCFSLVGIALRCDGTVLGLAAGRKSSNSFAPAIGLETDEHHPAALAFRRGRVEILHPIPETDPLWPVWTQFGKSERPSHGIYIPIQENHQPVGVVAVFGSHRVIHEPHLSILTDLAEDLAYALESLEKDALRQAMDAQLRASEAHLEEAQRLSHMGSWTLNLAQDRIEGSAEARRLFFIPDTQQDITQEDITNRIVPAYRAAYLEVLERSIATGEPFSMEYPLQLPDDGVRWIHAQSQAKKDAEGNPIRLYGTVQDITERKTMEDALKASNARWEFALDGAGEGVWDMDTEKNTVFYSPRWKQMLGYEPDEVANDLSEWAKRLHPTEKNRVLQTLVGFIRSRDQESYTLEYRLQTKSNAYLWILDRGKVISRNDAGIALRIIGTHTDISERKKAEEAIRASEALRRSILDSASDAIISTDASNRIILFNQAAETHFGYGASEILGQPITLLIPEKYRANFFQYRDAMADAVIQPVQRASARRRNGDVFPIELTVSRAAVGTDILYTFILRDISSQIAANRDLRLAEQVFQNSAEAICIVDEDRRIVSVNPAFCALTGWSHDAIIGQEAEILTPENEIGRPPQQIWQQLLENGVLQSELELVRRDGSRFPIWINLSALRNTSGKLTHTIAMFSDITERRRAAEQLDYQASHDVLTGLPNRYELDRTLPELLVQHRKSKQKLAVFFLDLDSFKTINDSLGHATGDELLRAVTERLTALLNPPAIIARPGGDEFIVVTPELPDRQTALMHAERIRQAMTQTFELGNFRLNISLSLGISLFPEDGKDIEELFKNADTAMYAAKAAGRSEIRSFSAQMAHRVKHRLGLETQLRRALDRGEFLLHYQPQIDTDAGTLTSLEALLRWNPKEGKPLGPAQFIPIAEESGLIIPIGQWVLEELCRQLIEWQRMGHSVVPIAFNLSPLQFRQADLRPFIFSTLARAGIPGSQIELELTEGMLLDGTPETYQTLSAFKEMGTKLAIDDFGTGYSALGYLKKFPIDKLKIDRSFIRDITQQPTDAAIASTIISLAHSLNMRVVAEGVETQEQHYLLSNWGCDGVQGHYFSHPLPAEEIQARYLQSPQHHRI</sequence>
<proteinExistence type="predicted"/>
<dbReference type="InterPro" id="IPR052155">
    <property type="entry name" value="Biofilm_reg_signaling"/>
</dbReference>
<evidence type="ECO:0000259" key="5">
    <source>
        <dbReference type="PROSITE" id="PS50887"/>
    </source>
</evidence>
<dbReference type="InterPro" id="IPR035919">
    <property type="entry name" value="EAL_sf"/>
</dbReference>
<dbReference type="CDD" id="cd00130">
    <property type="entry name" value="PAS"/>
    <property type="match status" value="4"/>
</dbReference>
<protein>
    <submittedName>
        <fullName evidence="6">EAL domain-containing protein</fullName>
    </submittedName>
</protein>
<keyword evidence="7" id="KW-1185">Reference proteome</keyword>
<dbReference type="InterPro" id="IPR029787">
    <property type="entry name" value="Nucleotide_cyclase"/>
</dbReference>
<evidence type="ECO:0000313" key="7">
    <source>
        <dbReference type="Proteomes" id="UP000297890"/>
    </source>
</evidence>
<dbReference type="PROSITE" id="PS50112">
    <property type="entry name" value="PAS"/>
    <property type="match status" value="3"/>
</dbReference>
<dbReference type="InterPro" id="IPR029016">
    <property type="entry name" value="GAF-like_dom_sf"/>
</dbReference>
<dbReference type="EMBL" id="SRIO01000006">
    <property type="protein sequence ID" value="TFZ82848.1"/>
    <property type="molecule type" value="Genomic_DNA"/>
</dbReference>
<dbReference type="Gene3D" id="2.10.70.100">
    <property type="match status" value="1"/>
</dbReference>
<dbReference type="NCBIfam" id="TIGR00229">
    <property type="entry name" value="sensory_box"/>
    <property type="match status" value="3"/>
</dbReference>
<dbReference type="Gene3D" id="3.30.70.270">
    <property type="match status" value="1"/>
</dbReference>
<dbReference type="GO" id="GO:0006355">
    <property type="term" value="P:regulation of DNA-templated transcription"/>
    <property type="evidence" value="ECO:0007669"/>
    <property type="project" value="InterPro"/>
</dbReference>
<dbReference type="InterPro" id="IPR000014">
    <property type="entry name" value="PAS"/>
</dbReference>
<organism evidence="6 7">
    <name type="scientific">Candidatus Macondimonas diazotrophica</name>
    <dbReference type="NCBI Taxonomy" id="2305248"/>
    <lineage>
        <taxon>Bacteria</taxon>
        <taxon>Pseudomonadati</taxon>
        <taxon>Pseudomonadota</taxon>
        <taxon>Gammaproteobacteria</taxon>
        <taxon>Chromatiales</taxon>
        <taxon>Ectothiorhodospiraceae</taxon>
        <taxon>Candidatus Macondimonas</taxon>
    </lineage>
</organism>
<dbReference type="SUPFAM" id="SSF55785">
    <property type="entry name" value="PYP-like sensor domain (PAS domain)"/>
    <property type="match status" value="4"/>
</dbReference>
<dbReference type="Pfam" id="PF13185">
    <property type="entry name" value="GAF_2"/>
    <property type="match status" value="1"/>
</dbReference>